<feature type="non-terminal residue" evidence="1">
    <location>
        <position position="1"/>
    </location>
</feature>
<evidence type="ECO:0000313" key="1">
    <source>
        <dbReference type="EMBL" id="OCK87392.1"/>
    </source>
</evidence>
<organism evidence="1 2">
    <name type="scientific">Cenococcum geophilum 1.58</name>
    <dbReference type="NCBI Taxonomy" id="794803"/>
    <lineage>
        <taxon>Eukaryota</taxon>
        <taxon>Fungi</taxon>
        <taxon>Dikarya</taxon>
        <taxon>Ascomycota</taxon>
        <taxon>Pezizomycotina</taxon>
        <taxon>Dothideomycetes</taxon>
        <taxon>Pleosporomycetidae</taxon>
        <taxon>Gloniales</taxon>
        <taxon>Gloniaceae</taxon>
        <taxon>Cenococcum</taxon>
    </lineage>
</organism>
<proteinExistence type="predicted"/>
<sequence length="152" mass="16711">RTPLHWAAYNGHVGCTKLLLDHGADPDSRNYSCRTPIQEATMRGRKSVVQVLLDHGADVSPRDNVGWTPLHETAFHQILHIAELLLDRGADIGAITTEDVESVLHLAAREGKRESVAFFLRKGANPKLETRFGKTAAQLALESGNKEIAQLI</sequence>
<keyword evidence="2" id="KW-1185">Reference proteome</keyword>
<protein>
    <submittedName>
        <fullName evidence="1">Ankyrin</fullName>
    </submittedName>
</protein>
<dbReference type="EMBL" id="KV748261">
    <property type="protein sequence ID" value="OCK87392.1"/>
    <property type="molecule type" value="Genomic_DNA"/>
</dbReference>
<accession>A0ACC8EM65</accession>
<gene>
    <name evidence="1" type="ORF">K441DRAFT_503249</name>
</gene>
<dbReference type="Proteomes" id="UP000250078">
    <property type="component" value="Unassembled WGS sequence"/>
</dbReference>
<reference evidence="1 2" key="1">
    <citation type="journal article" date="2016" name="Nat. Commun.">
        <title>Ectomycorrhizal ecology is imprinted in the genome of the dominant symbiotic fungus Cenococcum geophilum.</title>
        <authorList>
            <consortium name="DOE Joint Genome Institute"/>
            <person name="Peter M."/>
            <person name="Kohler A."/>
            <person name="Ohm R.A."/>
            <person name="Kuo A."/>
            <person name="Krutzmann J."/>
            <person name="Morin E."/>
            <person name="Arend M."/>
            <person name="Barry K.W."/>
            <person name="Binder M."/>
            <person name="Choi C."/>
            <person name="Clum A."/>
            <person name="Copeland A."/>
            <person name="Grisel N."/>
            <person name="Haridas S."/>
            <person name="Kipfer T."/>
            <person name="LaButti K."/>
            <person name="Lindquist E."/>
            <person name="Lipzen A."/>
            <person name="Maire R."/>
            <person name="Meier B."/>
            <person name="Mihaltcheva S."/>
            <person name="Molinier V."/>
            <person name="Murat C."/>
            <person name="Poggeler S."/>
            <person name="Quandt C.A."/>
            <person name="Sperisen C."/>
            <person name="Tritt A."/>
            <person name="Tisserant E."/>
            <person name="Crous P.W."/>
            <person name="Henrissat B."/>
            <person name="Nehls U."/>
            <person name="Egli S."/>
            <person name="Spatafora J.W."/>
            <person name="Grigoriev I.V."/>
            <person name="Martin F.M."/>
        </authorList>
    </citation>
    <scope>NUCLEOTIDE SEQUENCE [LARGE SCALE GENOMIC DNA]</scope>
    <source>
        <strain evidence="1 2">1.58</strain>
    </source>
</reference>
<feature type="non-terminal residue" evidence="1">
    <location>
        <position position="152"/>
    </location>
</feature>
<evidence type="ECO:0000313" key="2">
    <source>
        <dbReference type="Proteomes" id="UP000250078"/>
    </source>
</evidence>
<name>A0ACC8EM65_9PEZI</name>